<dbReference type="EMBL" id="FQVA01000001">
    <property type="protein sequence ID" value="SHF10906.1"/>
    <property type="molecule type" value="Genomic_DNA"/>
</dbReference>
<keyword evidence="7" id="KW-1185">Reference proteome</keyword>
<evidence type="ECO:0000313" key="6">
    <source>
        <dbReference type="EMBL" id="SHF10906.1"/>
    </source>
</evidence>
<keyword evidence="5" id="KW-0472">Membrane</keyword>
<protein>
    <submittedName>
        <fullName evidence="6">NitT/TauT family transport system ATP-binding protein</fullName>
    </submittedName>
</protein>
<evidence type="ECO:0000256" key="1">
    <source>
        <dbReference type="ARBA" id="ARBA00004308"/>
    </source>
</evidence>
<evidence type="ECO:0000256" key="5">
    <source>
        <dbReference type="ARBA" id="ARBA00023136"/>
    </source>
</evidence>
<dbReference type="STRING" id="494016.SAMN04487965_1389"/>
<dbReference type="AlphaFoldDB" id="A0A1M4Z012"/>
<dbReference type="SUPFAM" id="SSF53850">
    <property type="entry name" value="Periplasmic binding protein-like II"/>
    <property type="match status" value="1"/>
</dbReference>
<organism evidence="6 7">
    <name type="scientific">Microbulbifer donghaiensis</name>
    <dbReference type="NCBI Taxonomy" id="494016"/>
    <lineage>
        <taxon>Bacteria</taxon>
        <taxon>Pseudomonadati</taxon>
        <taxon>Pseudomonadota</taxon>
        <taxon>Gammaproteobacteria</taxon>
        <taxon>Cellvibrionales</taxon>
        <taxon>Microbulbiferaceae</taxon>
        <taxon>Microbulbifer</taxon>
    </lineage>
</organism>
<gene>
    <name evidence="6" type="ORF">SAMN04487965_1389</name>
</gene>
<dbReference type="CDD" id="cd13553">
    <property type="entry name" value="PBP2_NrtA_CpmA_like"/>
    <property type="match status" value="1"/>
</dbReference>
<evidence type="ECO:0000256" key="2">
    <source>
        <dbReference type="ARBA" id="ARBA00022448"/>
    </source>
</evidence>
<dbReference type="PANTHER" id="PTHR30024">
    <property type="entry name" value="ALIPHATIC SULFONATES-BINDING PROTEIN-RELATED"/>
    <property type="match status" value="1"/>
</dbReference>
<proteinExistence type="predicted"/>
<keyword evidence="6" id="KW-0547">Nucleotide-binding</keyword>
<dbReference type="Proteomes" id="UP000184170">
    <property type="component" value="Unassembled WGS sequence"/>
</dbReference>
<dbReference type="InterPro" id="IPR044527">
    <property type="entry name" value="NrtA/CpmA_ABC-bd_dom"/>
</dbReference>
<reference evidence="7" key="1">
    <citation type="submission" date="2016-11" db="EMBL/GenBank/DDBJ databases">
        <authorList>
            <person name="Varghese N."/>
            <person name="Submissions S."/>
        </authorList>
    </citation>
    <scope>NUCLEOTIDE SEQUENCE [LARGE SCALE GENOMIC DNA]</scope>
    <source>
        <strain evidence="7">CGMCC 1.7063</strain>
    </source>
</reference>
<accession>A0A1M4Z012</accession>
<dbReference type="GO" id="GO:0012505">
    <property type="term" value="C:endomembrane system"/>
    <property type="evidence" value="ECO:0007669"/>
    <property type="project" value="UniProtKB-SubCell"/>
</dbReference>
<comment type="subcellular location">
    <subcellularLocation>
        <location evidence="1">Endomembrane system</location>
    </subcellularLocation>
</comment>
<dbReference type="Gene3D" id="3.40.190.10">
    <property type="entry name" value="Periplasmic binding protein-like II"/>
    <property type="match status" value="2"/>
</dbReference>
<dbReference type="GO" id="GO:0005524">
    <property type="term" value="F:ATP binding"/>
    <property type="evidence" value="ECO:0007669"/>
    <property type="project" value="UniProtKB-KW"/>
</dbReference>
<keyword evidence="2" id="KW-0813">Transport</keyword>
<dbReference type="Pfam" id="PF13379">
    <property type="entry name" value="NMT1_2"/>
    <property type="match status" value="1"/>
</dbReference>
<dbReference type="PANTHER" id="PTHR30024:SF43">
    <property type="entry name" value="BLL4572 PROTEIN"/>
    <property type="match status" value="1"/>
</dbReference>
<keyword evidence="6" id="KW-0067">ATP-binding</keyword>
<dbReference type="RefSeq" id="WP_073273027.1">
    <property type="nucleotide sequence ID" value="NZ_FQVA01000001.1"/>
</dbReference>
<evidence type="ECO:0000256" key="3">
    <source>
        <dbReference type="ARBA" id="ARBA00022475"/>
    </source>
</evidence>
<sequence>MSTPLRPEKCHIKLLYLRLTDSAPLIVAQEQGFFARFGLRVTLQRETSWATLRDKLIGAAADGAAMLAPMPLTLAQTLPQCSERLVSGLILSCNGNAITLSASLHRRLSLTAKDCDGAAVGRALAQFIRDNREEAPIRFATVYPFSSHTLQLRHWLRTADIDPDRDLQIVVLPPEQMVDSLDRGDIDGYCVGEPWSTLAVQRGIGFIATPCNSLLPAMPEKVLAVTERWHNANPATHLALRAALLQACNWLAECGQRRDVTALLARQDYLDLPEELLAPSLSDRLYRCRGAEPVANPGWHLFAHSDSDHGRPTAAKARQLLELCGDFSPATGATAATAATAATEGTEQVFRDDLYQQAVEFLQRQK</sequence>
<name>A0A1M4Z012_9GAMM</name>
<keyword evidence="4" id="KW-0997">Cell inner membrane</keyword>
<keyword evidence="3" id="KW-1003">Cell membrane</keyword>
<dbReference type="OrthoDB" id="9815454at2"/>
<evidence type="ECO:0000313" key="7">
    <source>
        <dbReference type="Proteomes" id="UP000184170"/>
    </source>
</evidence>
<evidence type="ECO:0000256" key="4">
    <source>
        <dbReference type="ARBA" id="ARBA00022519"/>
    </source>
</evidence>